<keyword evidence="7" id="KW-0963">Cytoplasm</keyword>
<evidence type="ECO:0000256" key="3">
    <source>
        <dbReference type="ARBA" id="ARBA00022553"/>
    </source>
</evidence>
<keyword evidence="5 7" id="KW-0443">Lipid metabolism</keyword>
<comment type="subcellular location">
    <subcellularLocation>
        <location evidence="7">Cytoplasm</location>
    </subcellularLocation>
</comment>
<comment type="PTM">
    <text evidence="7">4'-phosphopantetheine is transferred from CoA to a specific serine of apo-ACP by AcpS. This modification is essential for activity because fatty acids are bound in thioester linkage to the sulfhydryl of the prosthetic group.</text>
</comment>
<comment type="pathway">
    <text evidence="7">Lipid metabolism; fatty acid biosynthesis.</text>
</comment>
<accession>A0AAD3A3T8</accession>
<feature type="modified residue" description="O-(pantetheine 4'-phosphoryl)serine" evidence="7">
    <location>
        <position position="39"/>
    </location>
</feature>
<dbReference type="Pfam" id="PF00550">
    <property type="entry name" value="PP-binding"/>
    <property type="match status" value="1"/>
</dbReference>
<sequence length="79" mass="9161">MSRDEVFEKMLELLRQQLGDPQLDITPESSLHDDLAIDSIALTEFIINLEDVFHLEIPDEAVEHMSSVQQLLDYIIEHK</sequence>
<keyword evidence="6 7" id="KW-0275">Fatty acid biosynthesis</keyword>
<feature type="domain" description="Carrier" evidence="8">
    <location>
        <begin position="4"/>
        <end position="79"/>
    </location>
</feature>
<keyword evidence="4 7" id="KW-0276">Fatty acid metabolism</keyword>
<dbReference type="AlphaFoldDB" id="A0AAD3A3T8"/>
<protein>
    <recommendedName>
        <fullName evidence="7">Acyl carrier protein</fullName>
        <shortName evidence="7">ACP</shortName>
    </recommendedName>
</protein>
<dbReference type="GO" id="GO:0016020">
    <property type="term" value="C:membrane"/>
    <property type="evidence" value="ECO:0007669"/>
    <property type="project" value="GOC"/>
</dbReference>
<keyword evidence="1 7" id="KW-0596">Phosphopantetheine</keyword>
<keyword evidence="2 7" id="KW-0444">Lipid biosynthesis</keyword>
<proteinExistence type="inferred from homology"/>
<dbReference type="HAMAP" id="MF_01217">
    <property type="entry name" value="Acyl_carrier"/>
    <property type="match status" value="1"/>
</dbReference>
<comment type="caution">
    <text evidence="9">The sequence shown here is derived from an EMBL/GenBank/DDBJ whole genome shotgun (WGS) entry which is preliminary data.</text>
</comment>
<dbReference type="EMBL" id="ALSF01000057">
    <property type="protein sequence ID" value="EPU39663.1"/>
    <property type="molecule type" value="Genomic_DNA"/>
</dbReference>
<evidence type="ECO:0000256" key="1">
    <source>
        <dbReference type="ARBA" id="ARBA00022450"/>
    </source>
</evidence>
<dbReference type="PANTHER" id="PTHR20863:SF76">
    <property type="entry name" value="CARRIER DOMAIN-CONTAINING PROTEIN"/>
    <property type="match status" value="1"/>
</dbReference>
<evidence type="ECO:0000256" key="5">
    <source>
        <dbReference type="ARBA" id="ARBA00023098"/>
    </source>
</evidence>
<gene>
    <name evidence="7" type="primary">acpP</name>
    <name evidence="9" type="ORF">SAG0164_06700</name>
</gene>
<keyword evidence="3 7" id="KW-0597">Phosphoprotein</keyword>
<dbReference type="PROSITE" id="PS50075">
    <property type="entry name" value="CARRIER"/>
    <property type="match status" value="1"/>
</dbReference>
<evidence type="ECO:0000313" key="9">
    <source>
        <dbReference type="EMBL" id="EPU39663.1"/>
    </source>
</evidence>
<dbReference type="InterPro" id="IPR036736">
    <property type="entry name" value="ACP-like_sf"/>
</dbReference>
<dbReference type="InterPro" id="IPR009081">
    <property type="entry name" value="PP-bd_ACP"/>
</dbReference>
<dbReference type="PANTHER" id="PTHR20863">
    <property type="entry name" value="ACYL CARRIER PROTEIN"/>
    <property type="match status" value="1"/>
</dbReference>
<dbReference type="GO" id="GO:0000036">
    <property type="term" value="F:acyl carrier activity"/>
    <property type="evidence" value="ECO:0007669"/>
    <property type="project" value="UniProtKB-UniRule"/>
</dbReference>
<dbReference type="RefSeq" id="WP_000085641.1">
    <property type="nucleotide sequence ID" value="NZ_ALSF01000057.1"/>
</dbReference>
<name>A0AAD3A3T8_STRAG</name>
<dbReference type="GO" id="GO:0000035">
    <property type="term" value="F:acyl binding"/>
    <property type="evidence" value="ECO:0007669"/>
    <property type="project" value="TreeGrafter"/>
</dbReference>
<dbReference type="GO" id="GO:0005829">
    <property type="term" value="C:cytosol"/>
    <property type="evidence" value="ECO:0007669"/>
    <property type="project" value="TreeGrafter"/>
</dbReference>
<evidence type="ECO:0000256" key="2">
    <source>
        <dbReference type="ARBA" id="ARBA00022516"/>
    </source>
</evidence>
<evidence type="ECO:0000256" key="4">
    <source>
        <dbReference type="ARBA" id="ARBA00022832"/>
    </source>
</evidence>
<reference evidence="9 10" key="1">
    <citation type="submission" date="2012-07" db="EMBL/GenBank/DDBJ databases">
        <authorList>
            <person name="Moroni P."/>
            <person name="Richards V.P."/>
            <person name="Durkin S.A.S."/>
            <person name="Kim M."/>
            <person name="Pavinski Bitar P.D."/>
            <person name="Stanhope M.J."/>
            <person name="Town C.D."/>
            <person name="Zadoks R.N."/>
            <person name="Venter J.C."/>
        </authorList>
    </citation>
    <scope>NUCLEOTIDE SEQUENCE [LARGE SCALE GENOMIC DNA]</scope>
    <source>
        <strain evidence="9 10">MRI Z1-216</strain>
    </source>
</reference>
<dbReference type="GeneID" id="66884982"/>
<dbReference type="NCBIfam" id="NF009104">
    <property type="entry name" value="PRK12449.1"/>
    <property type="match status" value="1"/>
</dbReference>
<evidence type="ECO:0000256" key="7">
    <source>
        <dbReference type="HAMAP-Rule" id="MF_01217"/>
    </source>
</evidence>
<evidence type="ECO:0000256" key="6">
    <source>
        <dbReference type="ARBA" id="ARBA00023160"/>
    </source>
</evidence>
<comment type="similarity">
    <text evidence="7">Belongs to the acyl carrier protein (ACP) family.</text>
</comment>
<evidence type="ECO:0000259" key="8">
    <source>
        <dbReference type="PROSITE" id="PS50075"/>
    </source>
</evidence>
<organism evidence="9 10">
    <name type="scientific">Streptococcus agalactiae MRI Z1-216</name>
    <dbReference type="NCBI Taxonomy" id="1154879"/>
    <lineage>
        <taxon>Bacteria</taxon>
        <taxon>Bacillati</taxon>
        <taxon>Bacillota</taxon>
        <taxon>Bacilli</taxon>
        <taxon>Lactobacillales</taxon>
        <taxon>Streptococcaceae</taxon>
        <taxon>Streptococcus</taxon>
    </lineage>
</organism>
<dbReference type="Gene3D" id="1.10.1200.10">
    <property type="entry name" value="ACP-like"/>
    <property type="match status" value="1"/>
</dbReference>
<dbReference type="GO" id="GO:0009245">
    <property type="term" value="P:lipid A biosynthetic process"/>
    <property type="evidence" value="ECO:0007669"/>
    <property type="project" value="TreeGrafter"/>
</dbReference>
<dbReference type="InterPro" id="IPR003231">
    <property type="entry name" value="ACP"/>
</dbReference>
<dbReference type="Proteomes" id="UP000015176">
    <property type="component" value="Unassembled WGS sequence"/>
</dbReference>
<dbReference type="SUPFAM" id="SSF47336">
    <property type="entry name" value="ACP-like"/>
    <property type="match status" value="1"/>
</dbReference>
<comment type="function">
    <text evidence="7">Carrier of the growing fatty acid chain in fatty acid biosynthesis.</text>
</comment>
<evidence type="ECO:0000313" key="10">
    <source>
        <dbReference type="Proteomes" id="UP000015176"/>
    </source>
</evidence>